<organism evidence="1 2">
    <name type="scientific">Dovyalis caffra</name>
    <dbReference type="NCBI Taxonomy" id="77055"/>
    <lineage>
        <taxon>Eukaryota</taxon>
        <taxon>Viridiplantae</taxon>
        <taxon>Streptophyta</taxon>
        <taxon>Embryophyta</taxon>
        <taxon>Tracheophyta</taxon>
        <taxon>Spermatophyta</taxon>
        <taxon>Magnoliopsida</taxon>
        <taxon>eudicotyledons</taxon>
        <taxon>Gunneridae</taxon>
        <taxon>Pentapetalae</taxon>
        <taxon>rosids</taxon>
        <taxon>fabids</taxon>
        <taxon>Malpighiales</taxon>
        <taxon>Salicaceae</taxon>
        <taxon>Flacourtieae</taxon>
        <taxon>Dovyalis</taxon>
    </lineage>
</organism>
<protein>
    <submittedName>
        <fullName evidence="1">Uncharacterized protein</fullName>
    </submittedName>
</protein>
<keyword evidence="2" id="KW-1185">Reference proteome</keyword>
<comment type="caution">
    <text evidence="1">The sequence shown here is derived from an EMBL/GenBank/DDBJ whole genome shotgun (WGS) entry which is preliminary data.</text>
</comment>
<evidence type="ECO:0000313" key="2">
    <source>
        <dbReference type="Proteomes" id="UP001314170"/>
    </source>
</evidence>
<name>A0AAV1R6J6_9ROSI</name>
<accession>A0AAV1R6J6</accession>
<sequence>MESYLESVLHTVVECSSIASIWANGLGNLEADVPEFQNASISSGLQVTDDSNAIHGNLRLEIKVLLEEISHSKVPLHTRRVS</sequence>
<evidence type="ECO:0000313" key="1">
    <source>
        <dbReference type="EMBL" id="CAK7328954.1"/>
    </source>
</evidence>
<gene>
    <name evidence="1" type="ORF">DCAF_LOCUS6701</name>
</gene>
<dbReference type="EMBL" id="CAWUPB010000905">
    <property type="protein sequence ID" value="CAK7328954.1"/>
    <property type="molecule type" value="Genomic_DNA"/>
</dbReference>
<reference evidence="1 2" key="1">
    <citation type="submission" date="2024-01" db="EMBL/GenBank/DDBJ databases">
        <authorList>
            <person name="Waweru B."/>
        </authorList>
    </citation>
    <scope>NUCLEOTIDE SEQUENCE [LARGE SCALE GENOMIC DNA]</scope>
</reference>
<proteinExistence type="predicted"/>
<dbReference type="Proteomes" id="UP001314170">
    <property type="component" value="Unassembled WGS sequence"/>
</dbReference>
<dbReference type="AlphaFoldDB" id="A0AAV1R6J6"/>